<gene>
    <name evidence="2" type="ORF">SCUD_LOCUS15351</name>
</gene>
<accession>A0A183KJZ1</accession>
<dbReference type="WBParaSite" id="SCUD_0001535401-mRNA-1">
    <property type="protein sequence ID" value="SCUD_0001535401-mRNA-1"/>
    <property type="gene ID" value="SCUD_0001535401"/>
</dbReference>
<evidence type="ECO:0000313" key="2">
    <source>
        <dbReference type="EMBL" id="VDP59050.1"/>
    </source>
</evidence>
<dbReference type="Proteomes" id="UP000279833">
    <property type="component" value="Unassembled WGS sequence"/>
</dbReference>
<evidence type="ECO:0000313" key="4">
    <source>
        <dbReference type="WBParaSite" id="SCUD_0001535401-mRNA-1"/>
    </source>
</evidence>
<reference evidence="2 3" key="2">
    <citation type="submission" date="2018-11" db="EMBL/GenBank/DDBJ databases">
        <authorList>
            <consortium name="Pathogen Informatics"/>
        </authorList>
    </citation>
    <scope>NUCLEOTIDE SEQUENCE [LARGE SCALE GENOMIC DNA]</scope>
    <source>
        <strain evidence="2">Dakar</strain>
        <strain evidence="3">Dakar, Senegal</strain>
    </source>
</reference>
<organism evidence="4">
    <name type="scientific">Schistosoma curassoni</name>
    <dbReference type="NCBI Taxonomy" id="6186"/>
    <lineage>
        <taxon>Eukaryota</taxon>
        <taxon>Metazoa</taxon>
        <taxon>Spiralia</taxon>
        <taxon>Lophotrochozoa</taxon>
        <taxon>Platyhelminthes</taxon>
        <taxon>Trematoda</taxon>
        <taxon>Digenea</taxon>
        <taxon>Strigeidida</taxon>
        <taxon>Schistosomatoidea</taxon>
        <taxon>Schistosomatidae</taxon>
        <taxon>Schistosoma</taxon>
    </lineage>
</organism>
<dbReference type="AlphaFoldDB" id="A0A183KJZ1"/>
<evidence type="ECO:0000256" key="1">
    <source>
        <dbReference type="SAM" id="MobiDB-lite"/>
    </source>
</evidence>
<sequence length="90" mass="10220">MACLHLLFYWDRTVNLFARLSYDKHEICPHNLRKMKVIKTSLNLFLFLCVSNAPMNISGREPGSSPSEQAIGMGHRTELNIASETSRVDP</sequence>
<protein>
    <submittedName>
        <fullName evidence="4">Secreted protein</fullName>
    </submittedName>
</protein>
<feature type="region of interest" description="Disordered" evidence="1">
    <location>
        <begin position="59"/>
        <end position="90"/>
    </location>
</feature>
<evidence type="ECO:0000313" key="3">
    <source>
        <dbReference type="Proteomes" id="UP000279833"/>
    </source>
</evidence>
<name>A0A183KJZ1_9TREM</name>
<proteinExistence type="predicted"/>
<reference evidence="4" key="1">
    <citation type="submission" date="2016-06" db="UniProtKB">
        <authorList>
            <consortium name="WormBaseParasite"/>
        </authorList>
    </citation>
    <scope>IDENTIFICATION</scope>
</reference>
<dbReference type="EMBL" id="UZAK01037539">
    <property type="protein sequence ID" value="VDP59050.1"/>
    <property type="molecule type" value="Genomic_DNA"/>
</dbReference>
<keyword evidence="3" id="KW-1185">Reference proteome</keyword>
<feature type="compositionally biased region" description="Polar residues" evidence="1">
    <location>
        <begin position="80"/>
        <end position="90"/>
    </location>
</feature>